<evidence type="ECO:0000256" key="2">
    <source>
        <dbReference type="ARBA" id="ARBA00011738"/>
    </source>
</evidence>
<dbReference type="GO" id="GO:0008615">
    <property type="term" value="P:pyridoxine biosynthetic process"/>
    <property type="evidence" value="ECO:0007669"/>
    <property type="project" value="UniProtKB-KW"/>
</dbReference>
<dbReference type="Pfam" id="PF10590">
    <property type="entry name" value="PNP_phzG_C"/>
    <property type="match status" value="1"/>
</dbReference>
<dbReference type="NCBIfam" id="NF004231">
    <property type="entry name" value="PRK05679.1"/>
    <property type="match status" value="1"/>
</dbReference>
<name>A0A6J7RWP0_9ZZZZ</name>
<evidence type="ECO:0000256" key="7">
    <source>
        <dbReference type="ARBA" id="ARBA00060587"/>
    </source>
</evidence>
<gene>
    <name evidence="10" type="ORF">UFOPK3164_01208</name>
    <name evidence="11" type="ORF">UFOPK3427_00701</name>
    <name evidence="12" type="ORF">UFOPK4112_01911</name>
</gene>
<evidence type="ECO:0000313" key="10">
    <source>
        <dbReference type="EMBL" id="CAB4831295.1"/>
    </source>
</evidence>
<comment type="subunit">
    <text evidence="2">Homodimer.</text>
</comment>
<dbReference type="EMBL" id="CAFBPM010000041">
    <property type="protein sequence ID" value="CAB5033271.1"/>
    <property type="molecule type" value="Genomic_DNA"/>
</dbReference>
<dbReference type="AlphaFoldDB" id="A0A6J7RWP0"/>
<accession>A0A6J7RWP0</accession>
<evidence type="ECO:0000313" key="11">
    <source>
        <dbReference type="EMBL" id="CAB4869538.1"/>
    </source>
</evidence>
<dbReference type="InterPro" id="IPR011576">
    <property type="entry name" value="Pyridox_Oxase_N"/>
</dbReference>
<dbReference type="PIRSF" id="PIRSF000190">
    <property type="entry name" value="Pyd_amn-ph_oxd"/>
    <property type="match status" value="1"/>
</dbReference>
<dbReference type="PANTHER" id="PTHR10851:SF0">
    <property type="entry name" value="PYRIDOXINE-5'-PHOSPHATE OXIDASE"/>
    <property type="match status" value="1"/>
</dbReference>
<dbReference type="GO" id="GO:0004733">
    <property type="term" value="F:pyridoxamine phosphate oxidase activity"/>
    <property type="evidence" value="ECO:0007669"/>
    <property type="project" value="InterPro"/>
</dbReference>
<evidence type="ECO:0000256" key="4">
    <source>
        <dbReference type="ARBA" id="ARBA00022643"/>
    </source>
</evidence>
<dbReference type="FunFam" id="2.30.110.10:FF:000020">
    <property type="entry name" value="PNPO isoform 11"/>
    <property type="match status" value="1"/>
</dbReference>
<dbReference type="HAMAP" id="MF_01629">
    <property type="entry name" value="PdxH"/>
    <property type="match status" value="1"/>
</dbReference>
<keyword evidence="6" id="KW-0664">Pyridoxine biosynthesis</keyword>
<dbReference type="PROSITE" id="PS01064">
    <property type="entry name" value="PYRIDOX_OXIDASE"/>
    <property type="match status" value="1"/>
</dbReference>
<evidence type="ECO:0000256" key="5">
    <source>
        <dbReference type="ARBA" id="ARBA00023002"/>
    </source>
</evidence>
<dbReference type="EMBL" id="CAFABE010000059">
    <property type="protein sequence ID" value="CAB4831295.1"/>
    <property type="molecule type" value="Genomic_DNA"/>
</dbReference>
<keyword evidence="5" id="KW-0560">Oxidoreductase</keyword>
<organism evidence="12">
    <name type="scientific">freshwater metagenome</name>
    <dbReference type="NCBI Taxonomy" id="449393"/>
    <lineage>
        <taxon>unclassified sequences</taxon>
        <taxon>metagenomes</taxon>
        <taxon>ecological metagenomes</taxon>
    </lineage>
</organism>
<evidence type="ECO:0000259" key="8">
    <source>
        <dbReference type="Pfam" id="PF01243"/>
    </source>
</evidence>
<reference evidence="12" key="1">
    <citation type="submission" date="2020-05" db="EMBL/GenBank/DDBJ databases">
        <authorList>
            <person name="Chiriac C."/>
            <person name="Salcher M."/>
            <person name="Ghai R."/>
            <person name="Kavagutti S V."/>
        </authorList>
    </citation>
    <scope>NUCLEOTIDE SEQUENCE</scope>
</reference>
<dbReference type="GO" id="GO:0010181">
    <property type="term" value="F:FMN binding"/>
    <property type="evidence" value="ECO:0007669"/>
    <property type="project" value="InterPro"/>
</dbReference>
<feature type="domain" description="Pyridoxine 5'-phosphate oxidase dimerisation C-terminal" evidence="9">
    <location>
        <begin position="166"/>
        <end position="207"/>
    </location>
</feature>
<evidence type="ECO:0000256" key="3">
    <source>
        <dbReference type="ARBA" id="ARBA00022630"/>
    </source>
</evidence>
<evidence type="ECO:0000259" key="9">
    <source>
        <dbReference type="Pfam" id="PF10590"/>
    </source>
</evidence>
<dbReference type="EMBL" id="CAFBLT010000001">
    <property type="protein sequence ID" value="CAB4869538.1"/>
    <property type="molecule type" value="Genomic_DNA"/>
</dbReference>
<dbReference type="InterPro" id="IPR000659">
    <property type="entry name" value="Pyridox_Oxase"/>
</dbReference>
<dbReference type="InterPro" id="IPR019740">
    <property type="entry name" value="Pyridox_Oxase_CS"/>
</dbReference>
<protein>
    <submittedName>
        <fullName evidence="12">Unannotated protein</fullName>
    </submittedName>
</protein>
<dbReference type="InterPro" id="IPR019576">
    <property type="entry name" value="Pyridoxamine_oxidase_dimer_C"/>
</dbReference>
<dbReference type="InterPro" id="IPR012349">
    <property type="entry name" value="Split_barrel_FMN-bd"/>
</dbReference>
<keyword evidence="4" id="KW-0288">FMN</keyword>
<proteinExistence type="inferred from homology"/>
<comment type="cofactor">
    <cofactor evidence="1">
        <name>FMN</name>
        <dbReference type="ChEBI" id="CHEBI:58210"/>
    </cofactor>
</comment>
<evidence type="ECO:0000256" key="1">
    <source>
        <dbReference type="ARBA" id="ARBA00001917"/>
    </source>
</evidence>
<dbReference type="SUPFAM" id="SSF50475">
    <property type="entry name" value="FMN-binding split barrel"/>
    <property type="match status" value="1"/>
</dbReference>
<feature type="domain" description="Pyridoxamine 5'-phosphate oxidase N-terminal" evidence="8">
    <location>
        <begin position="29"/>
        <end position="150"/>
    </location>
</feature>
<dbReference type="Pfam" id="PF01243">
    <property type="entry name" value="PNPOx_N"/>
    <property type="match status" value="1"/>
</dbReference>
<evidence type="ECO:0000256" key="6">
    <source>
        <dbReference type="ARBA" id="ARBA00023096"/>
    </source>
</evidence>
<sequence length="207" mass="24089">MTTPGVKWIPLDEATLDPNPFVQFERWWEEAVKVVREPETICVATADKSGQPRARMVLLRGRDERGFCFFTNYESAKGHDLEENPKASLLWYVEPLGRQVRIEGAVEKVSPEESDIYFDSRPRGHQIGAHASHQSQVIASRVELQDAVQESERRFEGGEVPRPPHWGGYRVIPHFFEFWQHREDRLHDRVFYTPDASGGWNRQRHQP</sequence>
<comment type="pathway">
    <text evidence="7">Cofactor metabolism.</text>
</comment>
<keyword evidence="3" id="KW-0285">Flavoprotein</keyword>
<dbReference type="NCBIfam" id="TIGR00558">
    <property type="entry name" value="pdxH"/>
    <property type="match status" value="1"/>
</dbReference>
<dbReference type="PANTHER" id="PTHR10851">
    <property type="entry name" value="PYRIDOXINE-5-PHOSPHATE OXIDASE"/>
    <property type="match status" value="1"/>
</dbReference>
<dbReference type="Gene3D" id="2.30.110.10">
    <property type="entry name" value="Electron Transport, Fmn-binding Protein, Chain A"/>
    <property type="match status" value="1"/>
</dbReference>
<evidence type="ECO:0000313" key="12">
    <source>
        <dbReference type="EMBL" id="CAB5033271.1"/>
    </source>
</evidence>